<proteinExistence type="predicted"/>
<organism evidence="2 3">
    <name type="scientific">Acrobeloides nanus</name>
    <dbReference type="NCBI Taxonomy" id="290746"/>
    <lineage>
        <taxon>Eukaryota</taxon>
        <taxon>Metazoa</taxon>
        <taxon>Ecdysozoa</taxon>
        <taxon>Nematoda</taxon>
        <taxon>Chromadorea</taxon>
        <taxon>Rhabditida</taxon>
        <taxon>Tylenchina</taxon>
        <taxon>Cephalobomorpha</taxon>
        <taxon>Cephaloboidea</taxon>
        <taxon>Cephalobidae</taxon>
        <taxon>Acrobeloides</taxon>
    </lineage>
</organism>
<sequence length="369" mass="40099">MLIELICIGTLFTQSLALSCSTPQGTRAVFGNYLACLKDELDADYKSYEDELRADNRKAAAACFSPTIAEANAKDRCVLAPVDLEAKAWDRNGPLRDCSICRTFAQGAIKAILNTPEQDQKCIRTGIAKAIAREADYCIGKRISEHPGVPDIPDLEEGSFALKEEVITSISDHILIKSRLSFCEDRKPQRAASTRSCMKNPFPGYLQKHCEALSRCDSHAPSDCDQRLEATKQATCECINEAREDLKRRISGIAEAIKDAITKNGRGAPAIGSSSKVDICVQNIKKQLITPVNDWGNVIDSTLSTCITNKPSGQSLGVDSLLNVGCRKVIADTTGTATSQLKTGFDFVNNLIDAMVDRAGRFCGGTHCR</sequence>
<dbReference type="WBParaSite" id="ACRNAN_Path_1080.g4135.t1">
    <property type="protein sequence ID" value="ACRNAN_Path_1080.g4135.t1"/>
    <property type="gene ID" value="ACRNAN_Path_1080.g4135"/>
</dbReference>
<feature type="signal peptide" evidence="1">
    <location>
        <begin position="1"/>
        <end position="17"/>
    </location>
</feature>
<name>A0A914BV83_9BILA</name>
<protein>
    <submittedName>
        <fullName evidence="3">Uncharacterized protein</fullName>
    </submittedName>
</protein>
<dbReference type="Proteomes" id="UP000887540">
    <property type="component" value="Unplaced"/>
</dbReference>
<keyword evidence="1" id="KW-0732">Signal</keyword>
<accession>A0A914BV83</accession>
<evidence type="ECO:0000313" key="3">
    <source>
        <dbReference type="WBParaSite" id="ACRNAN_Path_1080.g4135.t1"/>
    </source>
</evidence>
<evidence type="ECO:0000256" key="1">
    <source>
        <dbReference type="SAM" id="SignalP"/>
    </source>
</evidence>
<evidence type="ECO:0000313" key="2">
    <source>
        <dbReference type="Proteomes" id="UP000887540"/>
    </source>
</evidence>
<dbReference type="AlphaFoldDB" id="A0A914BV83"/>
<keyword evidence="2" id="KW-1185">Reference proteome</keyword>
<feature type="chain" id="PRO_5037884337" evidence="1">
    <location>
        <begin position="18"/>
        <end position="369"/>
    </location>
</feature>
<reference evidence="3" key="1">
    <citation type="submission" date="2022-11" db="UniProtKB">
        <authorList>
            <consortium name="WormBaseParasite"/>
        </authorList>
    </citation>
    <scope>IDENTIFICATION</scope>
</reference>